<comment type="caution">
    <text evidence="2">The sequence shown here is derived from an EMBL/GenBank/DDBJ whole genome shotgun (WGS) entry which is preliminary data.</text>
</comment>
<dbReference type="Proteomes" id="UP001058974">
    <property type="component" value="Chromosome 5"/>
</dbReference>
<protein>
    <submittedName>
        <fullName evidence="2">Uncharacterized protein</fullName>
    </submittedName>
</protein>
<accession>A0A9D5ABV7</accession>
<dbReference type="PANTHER" id="PTHR46700">
    <property type="entry name" value="ARM REPEAT SUPERFAMILY PROTEIN"/>
    <property type="match status" value="1"/>
</dbReference>
<dbReference type="Gramene" id="Psat05G0028500-T1">
    <property type="protein sequence ID" value="KAI5402624.1"/>
    <property type="gene ID" value="KIW84_050285"/>
</dbReference>
<evidence type="ECO:0000256" key="1">
    <source>
        <dbReference type="ARBA" id="ARBA00022737"/>
    </source>
</evidence>
<name>A0A9D5ABV7_PEA</name>
<evidence type="ECO:0000313" key="2">
    <source>
        <dbReference type="EMBL" id="KAI5402624.1"/>
    </source>
</evidence>
<dbReference type="InterPro" id="IPR000225">
    <property type="entry name" value="Armadillo"/>
</dbReference>
<reference evidence="2 3" key="1">
    <citation type="journal article" date="2022" name="Nat. Genet.">
        <title>Improved pea reference genome and pan-genome highlight genomic features and evolutionary characteristics.</title>
        <authorList>
            <person name="Yang T."/>
            <person name="Liu R."/>
            <person name="Luo Y."/>
            <person name="Hu S."/>
            <person name="Wang D."/>
            <person name="Wang C."/>
            <person name="Pandey M.K."/>
            <person name="Ge S."/>
            <person name="Xu Q."/>
            <person name="Li N."/>
            <person name="Li G."/>
            <person name="Huang Y."/>
            <person name="Saxena R.K."/>
            <person name="Ji Y."/>
            <person name="Li M."/>
            <person name="Yan X."/>
            <person name="He Y."/>
            <person name="Liu Y."/>
            <person name="Wang X."/>
            <person name="Xiang C."/>
            <person name="Varshney R.K."/>
            <person name="Ding H."/>
            <person name="Gao S."/>
            <person name="Zong X."/>
        </authorList>
    </citation>
    <scope>NUCLEOTIDE SEQUENCE [LARGE SCALE GENOMIC DNA]</scope>
    <source>
        <strain evidence="2 3">cv. Zhongwan 6</strain>
    </source>
</reference>
<gene>
    <name evidence="2" type="ORF">KIW84_050285</name>
</gene>
<evidence type="ECO:0000313" key="3">
    <source>
        <dbReference type="Proteomes" id="UP001058974"/>
    </source>
</evidence>
<dbReference type="PANTHER" id="PTHR46700:SF6">
    <property type="entry name" value="ARMADILLO_BETA-CATENIN-LIKE REPEAT PROTEIN"/>
    <property type="match status" value="1"/>
</dbReference>
<dbReference type="InterPro" id="IPR011989">
    <property type="entry name" value="ARM-like"/>
</dbReference>
<dbReference type="AlphaFoldDB" id="A0A9D5ABV7"/>
<organism evidence="2 3">
    <name type="scientific">Pisum sativum</name>
    <name type="common">Garden pea</name>
    <name type="synonym">Lathyrus oleraceus</name>
    <dbReference type="NCBI Taxonomy" id="3888"/>
    <lineage>
        <taxon>Eukaryota</taxon>
        <taxon>Viridiplantae</taxon>
        <taxon>Streptophyta</taxon>
        <taxon>Embryophyta</taxon>
        <taxon>Tracheophyta</taxon>
        <taxon>Spermatophyta</taxon>
        <taxon>Magnoliopsida</taxon>
        <taxon>eudicotyledons</taxon>
        <taxon>Gunneridae</taxon>
        <taxon>Pentapetalae</taxon>
        <taxon>rosids</taxon>
        <taxon>fabids</taxon>
        <taxon>Fabales</taxon>
        <taxon>Fabaceae</taxon>
        <taxon>Papilionoideae</taxon>
        <taxon>50 kb inversion clade</taxon>
        <taxon>NPAAA clade</taxon>
        <taxon>Hologalegina</taxon>
        <taxon>IRL clade</taxon>
        <taxon>Fabeae</taxon>
        <taxon>Lathyrus</taxon>
    </lineage>
</organism>
<keyword evidence="3" id="KW-1185">Reference proteome</keyword>
<dbReference type="InterPro" id="IPR016024">
    <property type="entry name" value="ARM-type_fold"/>
</dbReference>
<proteinExistence type="predicted"/>
<dbReference type="EMBL" id="JAMSHJ010000005">
    <property type="protein sequence ID" value="KAI5402624.1"/>
    <property type="molecule type" value="Genomic_DNA"/>
</dbReference>
<dbReference type="Gene3D" id="1.25.10.10">
    <property type="entry name" value="Leucine-rich Repeat Variant"/>
    <property type="match status" value="1"/>
</dbReference>
<dbReference type="Pfam" id="PF00514">
    <property type="entry name" value="Arm"/>
    <property type="match status" value="1"/>
</dbReference>
<keyword evidence="1" id="KW-0677">Repeat</keyword>
<dbReference type="SUPFAM" id="SSF48371">
    <property type="entry name" value="ARM repeat"/>
    <property type="match status" value="1"/>
</dbReference>
<sequence length="257" mass="29729">MSLSIFIAPSVANLRSNLQRRKPHHHLRLSHLHFHRRWFRTKPPPLNTTSVLPTSTFLLPPAKPLFIPQCHHTPTANTNKMKASNRMQGRRSHRIFWIWRSWSQMRSKAARSYNRRENAREREPRRTLVMLGAIPPLVTMLISQDLDSQVASLYALLNPGIGNDPKKSSTAILLYCFLVRTLWCLDKKDGNNQAKQDVLRVLYNLYIFPVNILFILETDLVPFLINSIGDMEITERNHYTLSNLVSSRADRKAISCP</sequence>